<evidence type="ECO:0000256" key="7">
    <source>
        <dbReference type="ARBA" id="ARBA00023065"/>
    </source>
</evidence>
<evidence type="ECO:0000313" key="11">
    <source>
        <dbReference type="EMBL" id="CUJ92757.1"/>
    </source>
</evidence>
<organism evidence="11 12">
    <name type="scientific">Shimia thalassica</name>
    <dbReference type="NCBI Taxonomy" id="1715693"/>
    <lineage>
        <taxon>Bacteria</taxon>
        <taxon>Pseudomonadati</taxon>
        <taxon>Pseudomonadota</taxon>
        <taxon>Alphaproteobacteria</taxon>
        <taxon>Rhodobacterales</taxon>
        <taxon>Roseobacteraceae</taxon>
    </lineage>
</organism>
<gene>
    <name evidence="11" type="primary">mdtK</name>
    <name evidence="11" type="ORF">PH7735_01519</name>
</gene>
<dbReference type="NCBIfam" id="TIGR00797">
    <property type="entry name" value="matE"/>
    <property type="match status" value="1"/>
</dbReference>
<evidence type="ECO:0000256" key="10">
    <source>
        <dbReference type="SAM" id="Phobius"/>
    </source>
</evidence>
<evidence type="ECO:0000256" key="5">
    <source>
        <dbReference type="ARBA" id="ARBA00022692"/>
    </source>
</evidence>
<dbReference type="GO" id="GO:0006811">
    <property type="term" value="P:monoatomic ion transport"/>
    <property type="evidence" value="ECO:0007669"/>
    <property type="project" value="UniProtKB-KW"/>
</dbReference>
<protein>
    <recommendedName>
        <fullName evidence="9">Multidrug-efflux transporter</fullName>
    </recommendedName>
</protein>
<dbReference type="STRING" id="1715693.PH7735_01519"/>
<evidence type="ECO:0000256" key="2">
    <source>
        <dbReference type="ARBA" id="ARBA00022448"/>
    </source>
</evidence>
<keyword evidence="4" id="KW-1003">Cell membrane</keyword>
<accession>A0A0P1IGD4</accession>
<feature type="transmembrane region" description="Helical" evidence="10">
    <location>
        <begin position="195"/>
        <end position="220"/>
    </location>
</feature>
<reference evidence="12" key="1">
    <citation type="submission" date="2015-09" db="EMBL/GenBank/DDBJ databases">
        <authorList>
            <person name="Rodrigo-Torres Lidia"/>
            <person name="Arahal R.David."/>
        </authorList>
    </citation>
    <scope>NUCLEOTIDE SEQUENCE [LARGE SCALE GENOMIC DNA]</scope>
    <source>
        <strain evidence="12">CECT 7735</strain>
    </source>
</reference>
<feature type="transmembrane region" description="Helical" evidence="10">
    <location>
        <begin position="273"/>
        <end position="298"/>
    </location>
</feature>
<feature type="transmembrane region" description="Helical" evidence="10">
    <location>
        <begin position="395"/>
        <end position="417"/>
    </location>
</feature>
<feature type="transmembrane region" description="Helical" evidence="10">
    <location>
        <begin position="98"/>
        <end position="121"/>
    </location>
</feature>
<evidence type="ECO:0000256" key="1">
    <source>
        <dbReference type="ARBA" id="ARBA00004429"/>
    </source>
</evidence>
<evidence type="ECO:0000256" key="9">
    <source>
        <dbReference type="ARBA" id="ARBA00031636"/>
    </source>
</evidence>
<dbReference type="InterPro" id="IPR002528">
    <property type="entry name" value="MATE_fam"/>
</dbReference>
<feature type="transmembrane region" description="Helical" evidence="10">
    <location>
        <begin position="21"/>
        <end position="44"/>
    </location>
</feature>
<dbReference type="GO" id="GO:0042910">
    <property type="term" value="F:xenobiotic transmembrane transporter activity"/>
    <property type="evidence" value="ECO:0007669"/>
    <property type="project" value="InterPro"/>
</dbReference>
<feature type="transmembrane region" description="Helical" evidence="10">
    <location>
        <begin position="423"/>
        <end position="444"/>
    </location>
</feature>
<sequence length="459" mass="48875">MGMTTPVSYRDHSRAVLRLGVPLIGGHVAQFAVGLTDTIMVGWYSVEALAAVVLGGTFFFVIFILGSGFAIAVMPLVAEADASGDEVAVRRITRMGMWLSLIFAIVVMPLFWFSGSLLSAAGQTPEVSETAQLYLRIAGLGLIPALLVMVLKSYLAALERTRVVFWVTVLSAITNGFVNYALIFGNWGAPELGVVGAALASLAVQTVAIIGIVLYAVRALPEHTMFSRIWRPDWEAFAHVFRLGAPIGVTNLAEVGLFAASSLMMGWLGTLQLAAHGIALQLASLTFMVHLGLSNAATVRAGNAIGRRDALNLARGARVALLMSLVTAFVAVAIFLTFPEQLLTLFLSPTEPDRDAILAIGVNLLFVAALFQVVDGAQILALGLLRGVKDTRAPLIIAAFSYWVIGVPCGYMLGFVLGWGGVGVWLGLVFGLSVAACLLLWRFWGPKLTSLRQQFSPAG</sequence>
<keyword evidence="2" id="KW-0813">Transport</keyword>
<feature type="transmembrane region" description="Helical" evidence="10">
    <location>
        <begin position="50"/>
        <end position="77"/>
    </location>
</feature>
<dbReference type="EMBL" id="CYTW01000001">
    <property type="protein sequence ID" value="CUJ92757.1"/>
    <property type="molecule type" value="Genomic_DNA"/>
</dbReference>
<dbReference type="PIRSF" id="PIRSF006603">
    <property type="entry name" value="DinF"/>
    <property type="match status" value="1"/>
</dbReference>
<dbReference type="InterPro" id="IPR050222">
    <property type="entry name" value="MATE_MdtK"/>
</dbReference>
<evidence type="ECO:0000256" key="6">
    <source>
        <dbReference type="ARBA" id="ARBA00022989"/>
    </source>
</evidence>
<dbReference type="AlphaFoldDB" id="A0A0P1IGD4"/>
<dbReference type="Proteomes" id="UP000051870">
    <property type="component" value="Unassembled WGS sequence"/>
</dbReference>
<comment type="subcellular location">
    <subcellularLocation>
        <location evidence="1">Cell inner membrane</location>
        <topology evidence="1">Multi-pass membrane protein</topology>
    </subcellularLocation>
</comment>
<dbReference type="PANTHER" id="PTHR43298:SF2">
    <property type="entry name" value="FMN_FAD EXPORTER YEEO-RELATED"/>
    <property type="match status" value="1"/>
</dbReference>
<keyword evidence="5 10" id="KW-0812">Transmembrane</keyword>
<dbReference type="GO" id="GO:0015297">
    <property type="term" value="F:antiporter activity"/>
    <property type="evidence" value="ECO:0007669"/>
    <property type="project" value="UniProtKB-KW"/>
</dbReference>
<feature type="transmembrane region" description="Helical" evidence="10">
    <location>
        <begin position="319"/>
        <end position="336"/>
    </location>
</feature>
<evidence type="ECO:0000256" key="8">
    <source>
        <dbReference type="ARBA" id="ARBA00023136"/>
    </source>
</evidence>
<evidence type="ECO:0000256" key="3">
    <source>
        <dbReference type="ARBA" id="ARBA00022449"/>
    </source>
</evidence>
<feature type="transmembrane region" description="Helical" evidence="10">
    <location>
        <begin position="356"/>
        <end position="374"/>
    </location>
</feature>
<keyword evidence="7" id="KW-0406">Ion transport</keyword>
<keyword evidence="8 10" id="KW-0472">Membrane</keyword>
<dbReference type="Pfam" id="PF01554">
    <property type="entry name" value="MatE"/>
    <property type="match status" value="2"/>
</dbReference>
<keyword evidence="3" id="KW-0050">Antiport</keyword>
<dbReference type="PANTHER" id="PTHR43298">
    <property type="entry name" value="MULTIDRUG RESISTANCE PROTEIN NORM-RELATED"/>
    <property type="match status" value="1"/>
</dbReference>
<dbReference type="InterPro" id="IPR048279">
    <property type="entry name" value="MdtK-like"/>
</dbReference>
<feature type="transmembrane region" description="Helical" evidence="10">
    <location>
        <begin position="133"/>
        <end position="151"/>
    </location>
</feature>
<dbReference type="CDD" id="cd13131">
    <property type="entry name" value="MATE_NorM_like"/>
    <property type="match status" value="1"/>
</dbReference>
<keyword evidence="12" id="KW-1185">Reference proteome</keyword>
<keyword evidence="6 10" id="KW-1133">Transmembrane helix</keyword>
<feature type="transmembrane region" description="Helical" evidence="10">
    <location>
        <begin position="163"/>
        <end position="183"/>
    </location>
</feature>
<name>A0A0P1IGD4_9RHOB</name>
<evidence type="ECO:0000256" key="4">
    <source>
        <dbReference type="ARBA" id="ARBA00022475"/>
    </source>
</evidence>
<proteinExistence type="predicted"/>
<dbReference type="GO" id="GO:0005886">
    <property type="term" value="C:plasma membrane"/>
    <property type="evidence" value="ECO:0007669"/>
    <property type="project" value="UniProtKB-SubCell"/>
</dbReference>
<feature type="transmembrane region" description="Helical" evidence="10">
    <location>
        <begin position="240"/>
        <end position="267"/>
    </location>
</feature>
<evidence type="ECO:0000313" key="12">
    <source>
        <dbReference type="Proteomes" id="UP000051870"/>
    </source>
</evidence>